<evidence type="ECO:0000256" key="1">
    <source>
        <dbReference type="PROSITE-ProRule" id="PRU00723"/>
    </source>
</evidence>
<keyword evidence="1" id="KW-0863">Zinc-finger</keyword>
<organism evidence="4 5">
    <name type="scientific">Symbiodinium natans</name>
    <dbReference type="NCBI Taxonomy" id="878477"/>
    <lineage>
        <taxon>Eukaryota</taxon>
        <taxon>Sar</taxon>
        <taxon>Alveolata</taxon>
        <taxon>Dinophyceae</taxon>
        <taxon>Suessiales</taxon>
        <taxon>Symbiodiniaceae</taxon>
        <taxon>Symbiodinium</taxon>
    </lineage>
</organism>
<dbReference type="Proteomes" id="UP000604046">
    <property type="component" value="Unassembled WGS sequence"/>
</dbReference>
<feature type="compositionally biased region" description="Basic residues" evidence="2">
    <location>
        <begin position="73"/>
        <end position="83"/>
    </location>
</feature>
<accession>A0A812KAE1</accession>
<feature type="domain" description="C3H1-type" evidence="3">
    <location>
        <begin position="127"/>
        <end position="150"/>
    </location>
</feature>
<feature type="region of interest" description="Disordered" evidence="2">
    <location>
        <begin position="149"/>
        <end position="177"/>
    </location>
</feature>
<gene>
    <name evidence="4" type="primary">Pacrg</name>
    <name evidence="4" type="ORF">SNAT2548_LOCUS7971</name>
</gene>
<keyword evidence="1" id="KW-0862">Zinc</keyword>
<feature type="compositionally biased region" description="Polar residues" evidence="2">
    <location>
        <begin position="20"/>
        <end position="59"/>
    </location>
</feature>
<feature type="compositionally biased region" description="Polar residues" evidence="2">
    <location>
        <begin position="85"/>
        <end position="101"/>
    </location>
</feature>
<keyword evidence="1" id="KW-0479">Metal-binding</keyword>
<dbReference type="EMBL" id="CAJNDS010000569">
    <property type="protein sequence ID" value="CAE7219561.1"/>
    <property type="molecule type" value="Genomic_DNA"/>
</dbReference>
<dbReference type="OrthoDB" id="417923at2759"/>
<comment type="caution">
    <text evidence="4">The sequence shown here is derived from an EMBL/GenBank/DDBJ whole genome shotgun (WGS) entry which is preliminary data.</text>
</comment>
<protein>
    <submittedName>
        <fullName evidence="4">Pacrg protein</fullName>
    </submittedName>
</protein>
<reference evidence="4" key="1">
    <citation type="submission" date="2021-02" db="EMBL/GenBank/DDBJ databases">
        <authorList>
            <person name="Dougan E. K."/>
            <person name="Rhodes N."/>
            <person name="Thang M."/>
            <person name="Chan C."/>
        </authorList>
    </citation>
    <scope>NUCLEOTIDE SEQUENCE</scope>
</reference>
<dbReference type="GO" id="GO:0008270">
    <property type="term" value="F:zinc ion binding"/>
    <property type="evidence" value="ECO:0007669"/>
    <property type="project" value="UniProtKB-KW"/>
</dbReference>
<dbReference type="InterPro" id="IPR000571">
    <property type="entry name" value="Znf_CCCH"/>
</dbReference>
<dbReference type="PROSITE" id="PS50103">
    <property type="entry name" value="ZF_C3H1"/>
    <property type="match status" value="1"/>
</dbReference>
<feature type="zinc finger region" description="C3H1-type" evidence="1">
    <location>
        <begin position="127"/>
        <end position="150"/>
    </location>
</feature>
<feature type="region of interest" description="Disordered" evidence="2">
    <location>
        <begin position="1"/>
        <end position="107"/>
    </location>
</feature>
<dbReference type="AlphaFoldDB" id="A0A812KAE1"/>
<keyword evidence="5" id="KW-1185">Reference proteome</keyword>
<evidence type="ECO:0000256" key="2">
    <source>
        <dbReference type="SAM" id="MobiDB-lite"/>
    </source>
</evidence>
<sequence>MPRAYKEEKMARRAPRQEDQATCNHFILNSPNGDSDSFTNDYSESYSSVKARNSSSTDPPSDEKLKGSPQRGSSHKGSPHRMRQGTPSSMPAPTSLRTHQPTHPEARSGKVFASVGSVFHDEGRCQPCRFVSLPDGCRNGAECTFCHNESHETDPNSAHRPPKGVRSGYKKSVNQAL</sequence>
<feature type="compositionally biased region" description="Basic and acidic residues" evidence="2">
    <location>
        <begin position="1"/>
        <end position="19"/>
    </location>
</feature>
<evidence type="ECO:0000259" key="3">
    <source>
        <dbReference type="PROSITE" id="PS50103"/>
    </source>
</evidence>
<name>A0A812KAE1_9DINO</name>
<evidence type="ECO:0000313" key="4">
    <source>
        <dbReference type="EMBL" id="CAE7219561.1"/>
    </source>
</evidence>
<proteinExistence type="predicted"/>
<evidence type="ECO:0000313" key="5">
    <source>
        <dbReference type="Proteomes" id="UP000604046"/>
    </source>
</evidence>